<proteinExistence type="predicted"/>
<sequence>MATLKSARSRVRPSTWSLVRIDQTRLGRSGGFAPTGTAWFLSPSTIVTAEHVATAMNLSHQDWTPIDGEDGGQSVPARIHRLAGSQMERLAVIELQRAASSSRTAIIRKEPLAPEEPVWTVAFSRAPSARWRSVRSVRRRREVGRHGTSGNV</sequence>
<dbReference type="AlphaFoldDB" id="A0A2U3PRP4"/>
<gene>
    <name evidence="1" type="ORF">BRAD3257_0661</name>
</gene>
<dbReference type="InterPro" id="IPR009003">
    <property type="entry name" value="Peptidase_S1_PA"/>
</dbReference>
<dbReference type="KEGG" id="bvz:BRAD3257_0661"/>
<dbReference type="Proteomes" id="UP000246085">
    <property type="component" value="Chromosome BRAD3257"/>
</dbReference>
<evidence type="ECO:0000313" key="2">
    <source>
        <dbReference type="Proteomes" id="UP000246085"/>
    </source>
</evidence>
<organism evidence="1 2">
    <name type="scientific">Bradyrhizobium vignae</name>
    <dbReference type="NCBI Taxonomy" id="1549949"/>
    <lineage>
        <taxon>Bacteria</taxon>
        <taxon>Pseudomonadati</taxon>
        <taxon>Pseudomonadota</taxon>
        <taxon>Alphaproteobacteria</taxon>
        <taxon>Hyphomicrobiales</taxon>
        <taxon>Nitrobacteraceae</taxon>
        <taxon>Bradyrhizobium</taxon>
    </lineage>
</organism>
<accession>A0A2U3PRP4</accession>
<dbReference type="EMBL" id="LS398110">
    <property type="protein sequence ID" value="SPP91820.1"/>
    <property type="molecule type" value="Genomic_DNA"/>
</dbReference>
<evidence type="ECO:0000313" key="1">
    <source>
        <dbReference type="EMBL" id="SPP91820.1"/>
    </source>
</evidence>
<evidence type="ECO:0008006" key="3">
    <source>
        <dbReference type="Google" id="ProtNLM"/>
    </source>
</evidence>
<name>A0A2U3PRP4_9BRAD</name>
<dbReference type="SUPFAM" id="SSF50494">
    <property type="entry name" value="Trypsin-like serine proteases"/>
    <property type="match status" value="1"/>
</dbReference>
<reference evidence="1 2" key="1">
    <citation type="submission" date="2018-03" db="EMBL/GenBank/DDBJ databases">
        <authorList>
            <person name="Gully D."/>
        </authorList>
    </citation>
    <scope>NUCLEOTIDE SEQUENCE [LARGE SCALE GENOMIC DNA]</scope>
    <source>
        <strain evidence="1">ORS3257</strain>
    </source>
</reference>
<protein>
    <recommendedName>
        <fullName evidence="3">Serine protease</fullName>
    </recommendedName>
</protein>